<dbReference type="Proteomes" id="UP001179830">
    <property type="component" value="Chromosome"/>
</dbReference>
<sequence>MAKNEYDYLWDSHERDEYAAAGINEENCTKEEEAIIVRKVLKQFMAMFLEAHLAARYHRLGLQINDIELLQARAAELHHFRPSETGNMHLDELMILLAGEFEHVSIPPDAREVILRRTSDLQEWVEIDALLS</sequence>
<accession>A0ABY8LK18</accession>
<reference evidence="1" key="1">
    <citation type="submission" date="2023-04" db="EMBL/GenBank/DDBJ databases">
        <title>Complete genome sequence of Halomonas alkaliantarctica MSP3 isolated from marine sediment, Jeju Island.</title>
        <authorList>
            <person name="Park S.-J."/>
        </authorList>
    </citation>
    <scope>NUCLEOTIDE SEQUENCE</scope>
    <source>
        <strain evidence="1">MSP3</strain>
    </source>
</reference>
<dbReference type="RefSeq" id="WP_280103517.1">
    <property type="nucleotide sequence ID" value="NZ_CP122961.1"/>
</dbReference>
<proteinExistence type="predicted"/>
<evidence type="ECO:0000313" key="1">
    <source>
        <dbReference type="EMBL" id="WGI23657.1"/>
    </source>
</evidence>
<organism evidence="1 2">
    <name type="scientific">Halomonas alkaliantarctica</name>
    <dbReference type="NCBI Taxonomy" id="232346"/>
    <lineage>
        <taxon>Bacteria</taxon>
        <taxon>Pseudomonadati</taxon>
        <taxon>Pseudomonadota</taxon>
        <taxon>Gammaproteobacteria</taxon>
        <taxon>Oceanospirillales</taxon>
        <taxon>Halomonadaceae</taxon>
        <taxon>Halomonas</taxon>
    </lineage>
</organism>
<keyword evidence="2" id="KW-1185">Reference proteome</keyword>
<evidence type="ECO:0000313" key="2">
    <source>
        <dbReference type="Proteomes" id="UP001179830"/>
    </source>
</evidence>
<protein>
    <submittedName>
        <fullName evidence="1">Uncharacterized protein</fullName>
    </submittedName>
</protein>
<name>A0ABY8LK18_9GAMM</name>
<gene>
    <name evidence="1" type="ORF">QEN58_09835</name>
</gene>
<dbReference type="EMBL" id="CP122961">
    <property type="protein sequence ID" value="WGI23657.1"/>
    <property type="molecule type" value="Genomic_DNA"/>
</dbReference>